<protein>
    <recommendedName>
        <fullName evidence="3">DUF4303 domain-containing protein</fullName>
    </recommendedName>
</protein>
<organism evidence="1 2">
    <name type="scientific">Flavobacterium cupriresistens</name>
    <dbReference type="NCBI Taxonomy" id="2893885"/>
    <lineage>
        <taxon>Bacteria</taxon>
        <taxon>Pseudomonadati</taxon>
        <taxon>Bacteroidota</taxon>
        <taxon>Flavobacteriia</taxon>
        <taxon>Flavobacteriales</taxon>
        <taxon>Flavobacteriaceae</taxon>
        <taxon>Flavobacterium</taxon>
    </lineage>
</organism>
<proteinExistence type="predicted"/>
<dbReference type="EMBL" id="JAWXVI010000002">
    <property type="protein sequence ID" value="MDX6188432.1"/>
    <property type="molecule type" value="Genomic_DNA"/>
</dbReference>
<evidence type="ECO:0000313" key="2">
    <source>
        <dbReference type="Proteomes" id="UP001273350"/>
    </source>
</evidence>
<accession>A0ABU4R787</accession>
<dbReference type="Proteomes" id="UP001273350">
    <property type="component" value="Unassembled WGS sequence"/>
</dbReference>
<keyword evidence="2" id="KW-1185">Reference proteome</keyword>
<evidence type="ECO:0008006" key="3">
    <source>
        <dbReference type="Google" id="ProtNLM"/>
    </source>
</evidence>
<evidence type="ECO:0000313" key="1">
    <source>
        <dbReference type="EMBL" id="MDX6188432.1"/>
    </source>
</evidence>
<comment type="caution">
    <text evidence="1">The sequence shown here is derived from an EMBL/GenBank/DDBJ whole genome shotgun (WGS) entry which is preliminary data.</text>
</comment>
<dbReference type="RefSeq" id="WP_230005077.1">
    <property type="nucleotide sequence ID" value="NZ_CP087134.1"/>
</dbReference>
<reference evidence="1 2" key="1">
    <citation type="submission" date="2023-11" db="EMBL/GenBank/DDBJ databases">
        <title>Unpublished Manusciprt.</title>
        <authorList>
            <person name="Saticioglu I.B."/>
            <person name="Ay H."/>
            <person name="Ajmi N."/>
            <person name="Altun S."/>
            <person name="Duman M."/>
        </authorList>
    </citation>
    <scope>NUCLEOTIDE SEQUENCE [LARGE SCALE GENOMIC DNA]</scope>
    <source>
        <strain evidence="1 2">Fl-318</strain>
    </source>
</reference>
<sequence>MIETPILEDLKKHRIEFSDSMACIVIAPKFSNKGYSDIMNRIGYLNLRSGENLHFYCAGYGAYLPPSYAPDIEELPDGKIYEGTFIPWNFSQTLFAKFINELEDETNWKYSGNTELILLNKNLDFKNCIVFKIDEMIKDKIIESANDIIEALIQASKQNSSVSKVSLEGLGKVSIEETITAILTYLPKPFESIWNVWKKGRHFTLVDLK</sequence>
<gene>
    <name evidence="1" type="ORF">SGQ83_03645</name>
</gene>
<name>A0ABU4R787_9FLAO</name>